<dbReference type="PANTHER" id="PTHR18863">
    <property type="entry name" value="TSEC-2-RELATED"/>
    <property type="match status" value="1"/>
</dbReference>
<keyword evidence="4" id="KW-1185">Reference proteome</keyword>
<dbReference type="InterPro" id="IPR039139">
    <property type="entry name" value="CCDC170-like"/>
</dbReference>
<proteinExistence type="predicted"/>
<feature type="compositionally biased region" description="Basic residues" evidence="2">
    <location>
        <begin position="328"/>
        <end position="337"/>
    </location>
</feature>
<organism evidence="3 4">
    <name type="scientific">Gambusia affinis</name>
    <name type="common">Western mosquitofish</name>
    <name type="synonym">Heterandria affinis</name>
    <dbReference type="NCBI Taxonomy" id="33528"/>
    <lineage>
        <taxon>Eukaryota</taxon>
        <taxon>Metazoa</taxon>
        <taxon>Chordata</taxon>
        <taxon>Craniata</taxon>
        <taxon>Vertebrata</taxon>
        <taxon>Euteleostomi</taxon>
        <taxon>Actinopterygii</taxon>
        <taxon>Neopterygii</taxon>
        <taxon>Teleostei</taxon>
        <taxon>Neoteleostei</taxon>
        <taxon>Acanthomorphata</taxon>
        <taxon>Ovalentaria</taxon>
        <taxon>Atherinomorphae</taxon>
        <taxon>Cyprinodontiformes</taxon>
        <taxon>Poeciliidae</taxon>
        <taxon>Poeciliinae</taxon>
        <taxon>Gambusia</taxon>
    </lineage>
</organism>
<dbReference type="EMBL" id="NHOQ01000541">
    <property type="protein sequence ID" value="PWA29769.1"/>
    <property type="molecule type" value="Genomic_DNA"/>
</dbReference>
<evidence type="ECO:0000313" key="4">
    <source>
        <dbReference type="Proteomes" id="UP000250572"/>
    </source>
</evidence>
<evidence type="ECO:0000256" key="2">
    <source>
        <dbReference type="SAM" id="MobiDB-lite"/>
    </source>
</evidence>
<feature type="compositionally biased region" description="Polar residues" evidence="2">
    <location>
        <begin position="349"/>
        <end position="363"/>
    </location>
</feature>
<feature type="region of interest" description="Disordered" evidence="2">
    <location>
        <begin position="313"/>
        <end position="363"/>
    </location>
</feature>
<sequence>MYGVFVKCVICPCYPSNREERLRMRVAVLAENVKSCELECKASRETVQRLMAELDQEKKKTASSLAVGRRGVETEKRTLSESLEASRRVIEAARREPCCLEKRVEECRSKAQAAELKLQRFLEKVAGLLQEKTEHEFLPTERDVLHHLDSFCNKLAEQQVQDLRRQLQSLETERLEAELHRDELRRSNRQYEEFVERLSETMKVDGIDPDLGVDMRLKLVRLTGGCSGGEQNADIRLKAEGKVPKGPTGQKRTPRPAFEEEGVRAGKEEEELICAVCRTKRRSSGGPESQTVQEQKLKMDLLLDGKAKAEKKLSAVSSDLQGQEKKTRGARAARRPQSRPGSALLDFQSKVSQTPDPNSTSLSLSNDELIQLLEELLHSNHHHHHTTTWHCSTHHSLPLLPDLPEGRSTSDDSVSGSPFAAI</sequence>
<evidence type="ECO:0000313" key="3">
    <source>
        <dbReference type="EMBL" id="PWA29769.1"/>
    </source>
</evidence>
<feature type="coiled-coil region" evidence="1">
    <location>
        <begin position="33"/>
        <end position="201"/>
    </location>
</feature>
<feature type="region of interest" description="Disordered" evidence="2">
    <location>
        <begin position="231"/>
        <end position="264"/>
    </location>
</feature>
<dbReference type="Proteomes" id="UP000250572">
    <property type="component" value="Unassembled WGS sequence"/>
</dbReference>
<feature type="region of interest" description="Disordered" evidence="2">
    <location>
        <begin position="402"/>
        <end position="422"/>
    </location>
</feature>
<evidence type="ECO:0000256" key="1">
    <source>
        <dbReference type="SAM" id="Coils"/>
    </source>
</evidence>
<protein>
    <submittedName>
        <fullName evidence="3">Uncharacterized protein</fullName>
    </submittedName>
</protein>
<gene>
    <name evidence="3" type="ORF">CCH79_00007916</name>
</gene>
<accession>A0A315W1H3</accession>
<feature type="compositionally biased region" description="Basic and acidic residues" evidence="2">
    <location>
        <begin position="233"/>
        <end position="243"/>
    </location>
</feature>
<dbReference type="PANTHER" id="PTHR18863:SF4">
    <property type="entry name" value="COILED-COIL DOMAIN-CONTAINING PROTEIN 170"/>
    <property type="match status" value="1"/>
</dbReference>
<name>A0A315W1H3_GAMAF</name>
<comment type="caution">
    <text evidence="3">The sequence shown here is derived from an EMBL/GenBank/DDBJ whole genome shotgun (WGS) entry which is preliminary data.</text>
</comment>
<keyword evidence="1" id="KW-0175">Coiled coil</keyword>
<dbReference type="AlphaFoldDB" id="A0A315W1H3"/>
<reference evidence="3 4" key="1">
    <citation type="journal article" date="2018" name="G3 (Bethesda)">
        <title>A High-Quality Reference Genome for the Invasive Mosquitofish Gambusia affinis Using a Chicago Library.</title>
        <authorList>
            <person name="Hoffberg S.L."/>
            <person name="Troendle N.J."/>
            <person name="Glenn T.C."/>
            <person name="Mahmud O."/>
            <person name="Louha S."/>
            <person name="Chalopin D."/>
            <person name="Bennetzen J.L."/>
            <person name="Mauricio R."/>
        </authorList>
    </citation>
    <scope>NUCLEOTIDE SEQUENCE [LARGE SCALE GENOMIC DNA]</scope>
    <source>
        <strain evidence="3">NE01/NJP1002.9</strain>
        <tissue evidence="3">Muscle</tissue>
    </source>
</reference>